<protein>
    <submittedName>
        <fullName evidence="1">Uncharacterized protein</fullName>
    </submittedName>
</protein>
<organism evidence="1 2">
    <name type="scientific">Aquirufa avitistagni</name>
    <dbReference type="NCBI Taxonomy" id="3104728"/>
    <lineage>
        <taxon>Bacteria</taxon>
        <taxon>Pseudomonadati</taxon>
        <taxon>Bacteroidota</taxon>
        <taxon>Cytophagia</taxon>
        <taxon>Cytophagales</taxon>
        <taxon>Flectobacillaceae</taxon>
        <taxon>Aquirufa</taxon>
    </lineage>
</organism>
<accession>A0ABW6DGN3</accession>
<name>A0ABW6DGN3_9BACT</name>
<evidence type="ECO:0000313" key="2">
    <source>
        <dbReference type="Proteomes" id="UP001598138"/>
    </source>
</evidence>
<sequence length="155" mass="17089">MDQGVDLAALYVDDVIYWVPADRPAGQVAEAPVEASAAAYIPDVSTPWLIVGEISDLEKSRLSLIFSAPPMVLPATNWSVLDPAEIQVPLAEFVEKTRATRYIFLGEHSIAGLQAQEVVAIGDSKIYYFPRFISTLTDDEKPLKMAFWNALKSFV</sequence>
<dbReference type="Proteomes" id="UP001598138">
    <property type="component" value="Unassembled WGS sequence"/>
</dbReference>
<comment type="caution">
    <text evidence="1">The sequence shown here is derived from an EMBL/GenBank/DDBJ whole genome shotgun (WGS) entry which is preliminary data.</text>
</comment>
<reference evidence="1 2" key="1">
    <citation type="submission" date="2024-03" db="EMBL/GenBank/DDBJ databases">
        <title>Aquirufa genome sequencing.</title>
        <authorList>
            <person name="Pitt A."/>
            <person name="Hahn M.W."/>
        </authorList>
    </citation>
    <scope>NUCLEOTIDE SEQUENCE [LARGE SCALE GENOMIC DNA]</scope>
    <source>
        <strain evidence="1 2">OSTEICH-129V</strain>
    </source>
</reference>
<proteinExistence type="predicted"/>
<gene>
    <name evidence="1" type="ORF">U0R10_08470</name>
</gene>
<dbReference type="RefSeq" id="WP_377983534.1">
    <property type="nucleotide sequence ID" value="NZ_JBBKXZ010000003.1"/>
</dbReference>
<keyword evidence="2" id="KW-1185">Reference proteome</keyword>
<dbReference type="EMBL" id="JBBKXZ010000003">
    <property type="protein sequence ID" value="MFD3394653.1"/>
    <property type="molecule type" value="Genomic_DNA"/>
</dbReference>
<evidence type="ECO:0000313" key="1">
    <source>
        <dbReference type="EMBL" id="MFD3394653.1"/>
    </source>
</evidence>